<evidence type="ECO:0000256" key="2">
    <source>
        <dbReference type="SAM" id="SignalP"/>
    </source>
</evidence>
<evidence type="ECO:0008006" key="5">
    <source>
        <dbReference type="Google" id="ProtNLM"/>
    </source>
</evidence>
<dbReference type="RefSeq" id="WP_040274400.1">
    <property type="nucleotide sequence ID" value="NZ_JROO01000029.1"/>
</dbReference>
<keyword evidence="2" id="KW-0732">Signal</keyword>
<evidence type="ECO:0000313" key="4">
    <source>
        <dbReference type="Proteomes" id="UP000031675"/>
    </source>
</evidence>
<reference evidence="4" key="1">
    <citation type="journal article" date="2015" name="Chem. Biol.">
        <title>Structure, bioactivity, and resistance mechanism of streptomonomicin, an unusual lasso Peptide from an understudied halophilic actinomycete.</title>
        <authorList>
            <person name="Metelev M."/>
            <person name="Tietz J.I."/>
            <person name="Melby J.O."/>
            <person name="Blair P.M."/>
            <person name="Zhu L."/>
            <person name="Livnat I."/>
            <person name="Severinov K."/>
            <person name="Mitchell D.A."/>
        </authorList>
    </citation>
    <scope>NUCLEOTIDE SEQUENCE [LARGE SCALE GENOMIC DNA]</scope>
    <source>
        <strain evidence="4">YIM 90003</strain>
    </source>
</reference>
<feature type="region of interest" description="Disordered" evidence="1">
    <location>
        <begin position="76"/>
        <end position="98"/>
    </location>
</feature>
<keyword evidence="4" id="KW-1185">Reference proteome</keyword>
<name>A0A0C2JGT5_9ACTN</name>
<dbReference type="Proteomes" id="UP000031675">
    <property type="component" value="Unassembled WGS sequence"/>
</dbReference>
<sequence length="98" mass="9750">MSSFRKIATVVAGVALAVGGGGAAAFASGTAPEQTVEVPVGVDAKPAKPSGEAEKGEKLAKDESIHIIKDGDGVRIIKGEDGEVPGDAEPAKPTKLAE</sequence>
<feature type="region of interest" description="Disordered" evidence="1">
    <location>
        <begin position="41"/>
        <end position="60"/>
    </location>
</feature>
<feature type="compositionally biased region" description="Basic and acidic residues" evidence="1">
    <location>
        <begin position="89"/>
        <end position="98"/>
    </location>
</feature>
<proteinExistence type="predicted"/>
<comment type="caution">
    <text evidence="3">The sequence shown here is derived from an EMBL/GenBank/DDBJ whole genome shotgun (WGS) entry which is preliminary data.</text>
</comment>
<protein>
    <recommendedName>
        <fullName evidence="5">DUF5666 domain-containing protein</fullName>
    </recommendedName>
</protein>
<dbReference type="AlphaFoldDB" id="A0A0C2JGT5"/>
<feature type="chain" id="PRO_5002151057" description="DUF5666 domain-containing protein" evidence="2">
    <location>
        <begin position="28"/>
        <end position="98"/>
    </location>
</feature>
<feature type="compositionally biased region" description="Basic and acidic residues" evidence="1">
    <location>
        <begin position="51"/>
        <end position="60"/>
    </location>
</feature>
<evidence type="ECO:0000256" key="1">
    <source>
        <dbReference type="SAM" id="MobiDB-lite"/>
    </source>
</evidence>
<dbReference type="EMBL" id="JROO01000029">
    <property type="protein sequence ID" value="KIH98105.1"/>
    <property type="molecule type" value="Genomic_DNA"/>
</dbReference>
<feature type="signal peptide" evidence="2">
    <location>
        <begin position="1"/>
        <end position="27"/>
    </location>
</feature>
<evidence type="ECO:0000313" key="3">
    <source>
        <dbReference type="EMBL" id="KIH98105.1"/>
    </source>
</evidence>
<organism evidence="3 4">
    <name type="scientific">Streptomonospora alba</name>
    <dbReference type="NCBI Taxonomy" id="183763"/>
    <lineage>
        <taxon>Bacteria</taxon>
        <taxon>Bacillati</taxon>
        <taxon>Actinomycetota</taxon>
        <taxon>Actinomycetes</taxon>
        <taxon>Streptosporangiales</taxon>
        <taxon>Nocardiopsidaceae</taxon>
        <taxon>Streptomonospora</taxon>
    </lineage>
</organism>
<gene>
    <name evidence="3" type="ORF">LP52_15565</name>
</gene>
<accession>A0A0C2JGT5</accession>